<comment type="function">
    <text evidence="1">Plays an important role in the elongation step of protein synthesis.</text>
</comment>
<comment type="subunit">
    <text evidence="5">Heterodimer with RPLP2 at the lateral ribosomal stalk of the large ribosomal subunit.</text>
</comment>
<keyword evidence="10" id="KW-1185">Reference proteome</keyword>
<dbReference type="GO" id="GO:0022625">
    <property type="term" value="C:cytosolic large ribosomal subunit"/>
    <property type="evidence" value="ECO:0007669"/>
    <property type="project" value="TreeGrafter"/>
</dbReference>
<evidence type="ECO:0000313" key="10">
    <source>
        <dbReference type="Proteomes" id="UP000299084"/>
    </source>
</evidence>
<sequence>MALGIKPKSSLRSTEPLVASLGSWCPMPGGSHYGPLRLCGDLGSVVGLCLASPRSARAAWPEQNEQGGQQQQTGSEVRRGFEGHCKRAGPGKPPGWTEAGPRTYAVSWKEVIARTWPDPQLKDLLGREETAVNGAALWVAPRQCSQTQDDKVASTGTPPASQGKGREACPPSQEQKARGASAKVGRLCENTRCSGNSWLSDKGECVGPREETGRKDRLGQAHDELLRWDKTSLGHGDVEGTFHWPRSDTPKAELRVATAGTRQTHRHREQTYGSRCPHCLSGWGSRCPHRLSGWGSWRLGIPAPNVNSSCSYLILRAPFALGGVLVWTQQFHGRLLSTWQSSFSPCAGAPSALEPPLCLHTPRCLPHLPSLWKQCRTRKLRLCWSEAVTSSRDHLEHSCTLASISELACIYLALILHNEVRVTEDKTTALVEEASVNADPFRPGLFAKALQVKVDIQSLICNSGAGRPAPSITSAPLRRRKGVGVPPRKHKQGLLNGLRQEAPHNAAWQELTTAMDQAGGRGSSR</sequence>
<evidence type="ECO:0000256" key="4">
    <source>
        <dbReference type="ARBA" id="ARBA00023274"/>
    </source>
</evidence>
<dbReference type="Proteomes" id="UP000299084">
    <property type="component" value="Unassembled WGS sequence"/>
</dbReference>
<dbReference type="GO" id="GO:0003735">
    <property type="term" value="F:structural constituent of ribosome"/>
    <property type="evidence" value="ECO:0007669"/>
    <property type="project" value="TreeGrafter"/>
</dbReference>
<evidence type="ECO:0000256" key="3">
    <source>
        <dbReference type="ARBA" id="ARBA00022980"/>
    </source>
</evidence>
<reference evidence="9 10" key="1">
    <citation type="journal article" date="2019" name="Mol. Ecol. Resour.">
        <title>Improving Illumina assemblies with Hi-C and long reads: an example with the North African dromedary.</title>
        <authorList>
            <person name="Elbers J.P."/>
            <person name="Rogers M.F."/>
            <person name="Perelman P.L."/>
            <person name="Proskuryakova A.A."/>
            <person name="Serdyukova N.A."/>
            <person name="Johnson W.E."/>
            <person name="Horin P."/>
            <person name="Corander J."/>
            <person name="Murphy D."/>
            <person name="Burger P.A."/>
        </authorList>
    </citation>
    <scope>NUCLEOTIDE SEQUENCE [LARGE SCALE GENOMIC DNA]</scope>
    <source>
        <strain evidence="9">Drom800</strain>
        <tissue evidence="9">Blood</tissue>
    </source>
</reference>
<organism evidence="9 10">
    <name type="scientific">Camelus dromedarius</name>
    <name type="common">Dromedary</name>
    <name type="synonym">Arabian camel</name>
    <dbReference type="NCBI Taxonomy" id="9838"/>
    <lineage>
        <taxon>Eukaryota</taxon>
        <taxon>Metazoa</taxon>
        <taxon>Chordata</taxon>
        <taxon>Craniata</taxon>
        <taxon>Vertebrata</taxon>
        <taxon>Euteleostomi</taxon>
        <taxon>Mammalia</taxon>
        <taxon>Eutheria</taxon>
        <taxon>Laurasiatheria</taxon>
        <taxon>Artiodactyla</taxon>
        <taxon>Tylopoda</taxon>
        <taxon>Camelidae</taxon>
        <taxon>Camelus</taxon>
    </lineage>
</organism>
<dbReference type="GO" id="GO:0030295">
    <property type="term" value="F:protein kinase activator activity"/>
    <property type="evidence" value="ECO:0007669"/>
    <property type="project" value="TreeGrafter"/>
</dbReference>
<evidence type="ECO:0000256" key="2">
    <source>
        <dbReference type="ARBA" id="ARBA00005436"/>
    </source>
</evidence>
<dbReference type="Gene3D" id="1.10.10.1410">
    <property type="match status" value="1"/>
</dbReference>
<dbReference type="PANTHER" id="PTHR45696:SF10">
    <property type="entry name" value="LARGE RIBOSOMAL SUBUNIT PROTEIN P1"/>
    <property type="match status" value="1"/>
</dbReference>
<feature type="compositionally biased region" description="Low complexity" evidence="8">
    <location>
        <begin position="62"/>
        <end position="75"/>
    </location>
</feature>
<dbReference type="AlphaFoldDB" id="A0A5N4DCZ4"/>
<evidence type="ECO:0000256" key="6">
    <source>
        <dbReference type="ARBA" id="ARBA00041116"/>
    </source>
</evidence>
<comment type="similarity">
    <text evidence="2">Belongs to the eukaryotic ribosomal protein P1/P2 family.</text>
</comment>
<feature type="region of interest" description="Disordered" evidence="8">
    <location>
        <begin position="60"/>
        <end position="100"/>
    </location>
</feature>
<dbReference type="GO" id="GO:0043021">
    <property type="term" value="F:ribonucleoprotein complex binding"/>
    <property type="evidence" value="ECO:0007669"/>
    <property type="project" value="TreeGrafter"/>
</dbReference>
<accession>A0A5N4DCZ4</accession>
<dbReference type="CDD" id="cd05831">
    <property type="entry name" value="Ribosomal_P1"/>
    <property type="match status" value="1"/>
</dbReference>
<keyword evidence="3 9" id="KW-0689">Ribosomal protein</keyword>
<gene>
    <name evidence="9" type="ORF">Cadr_000013198</name>
</gene>
<evidence type="ECO:0000256" key="5">
    <source>
        <dbReference type="ARBA" id="ARBA00038554"/>
    </source>
</evidence>
<dbReference type="InterPro" id="IPR038716">
    <property type="entry name" value="P1/P2_N_sf"/>
</dbReference>
<name>A0A5N4DCZ4_CAMDR</name>
<feature type="region of interest" description="Disordered" evidence="8">
    <location>
        <begin position="142"/>
        <end position="182"/>
    </location>
</feature>
<dbReference type="FunFam" id="1.10.10.1410:FF:000001">
    <property type="entry name" value="60S acidic ribosomal protein P1"/>
    <property type="match status" value="1"/>
</dbReference>
<evidence type="ECO:0000256" key="8">
    <source>
        <dbReference type="SAM" id="MobiDB-lite"/>
    </source>
</evidence>
<evidence type="ECO:0000313" key="9">
    <source>
        <dbReference type="EMBL" id="KAB1269001.1"/>
    </source>
</evidence>
<proteinExistence type="inferred from homology"/>
<dbReference type="PANTHER" id="PTHR45696">
    <property type="entry name" value="60S ACIDIC RIBOSOMAL PROTEIN P1"/>
    <property type="match status" value="1"/>
</dbReference>
<evidence type="ECO:0000256" key="7">
    <source>
        <dbReference type="ARBA" id="ARBA00042918"/>
    </source>
</evidence>
<comment type="caution">
    <text evidence="9">The sequence shown here is derived from an EMBL/GenBank/DDBJ whole genome shotgun (WGS) entry which is preliminary data.</text>
</comment>
<keyword evidence="4" id="KW-0687">Ribonucleoprotein</keyword>
<dbReference type="GO" id="GO:0002181">
    <property type="term" value="P:cytoplasmic translation"/>
    <property type="evidence" value="ECO:0007669"/>
    <property type="project" value="TreeGrafter"/>
</dbReference>
<dbReference type="EMBL" id="JWIN03000013">
    <property type="protein sequence ID" value="KAB1269001.1"/>
    <property type="molecule type" value="Genomic_DNA"/>
</dbReference>
<protein>
    <recommendedName>
        <fullName evidence="6">Large ribosomal subunit protein P1</fullName>
    </recommendedName>
    <alternativeName>
        <fullName evidence="7">60S acidic ribosomal protein P1</fullName>
    </alternativeName>
</protein>
<evidence type="ECO:0000256" key="1">
    <source>
        <dbReference type="ARBA" id="ARBA00003362"/>
    </source>
</evidence>
<feature type="compositionally biased region" description="Basic and acidic residues" evidence="8">
    <location>
        <begin position="76"/>
        <end position="85"/>
    </location>
</feature>